<gene>
    <name evidence="2" type="ORF">H4R26_005267</name>
</gene>
<protein>
    <submittedName>
        <fullName evidence="2">Uncharacterized protein</fullName>
    </submittedName>
</protein>
<keyword evidence="3" id="KW-1185">Reference proteome</keyword>
<dbReference type="OrthoDB" id="5598373at2759"/>
<feature type="non-terminal residue" evidence="2">
    <location>
        <position position="59"/>
    </location>
</feature>
<evidence type="ECO:0000256" key="1">
    <source>
        <dbReference type="SAM" id="MobiDB-lite"/>
    </source>
</evidence>
<sequence>MSDAKAPAKVSDVLDAEEEQSLAEALRTGDRETIESIVQRLTGQLESLKMESMSSSRSP</sequence>
<feature type="region of interest" description="Disordered" evidence="1">
    <location>
        <begin position="1"/>
        <end position="28"/>
    </location>
</feature>
<accession>A0A9W8ED79</accession>
<evidence type="ECO:0000313" key="2">
    <source>
        <dbReference type="EMBL" id="KAJ1998937.1"/>
    </source>
</evidence>
<dbReference type="EMBL" id="JANBQF010000825">
    <property type="protein sequence ID" value="KAJ1998937.1"/>
    <property type="molecule type" value="Genomic_DNA"/>
</dbReference>
<reference evidence="2" key="1">
    <citation type="submission" date="2022-07" db="EMBL/GenBank/DDBJ databases">
        <title>Phylogenomic reconstructions and comparative analyses of Kickxellomycotina fungi.</title>
        <authorList>
            <person name="Reynolds N.K."/>
            <person name="Stajich J.E."/>
            <person name="Barry K."/>
            <person name="Grigoriev I.V."/>
            <person name="Crous P."/>
            <person name="Smith M.E."/>
        </authorList>
    </citation>
    <scope>NUCLEOTIDE SEQUENCE</scope>
    <source>
        <strain evidence="2">IMI 214461</strain>
    </source>
</reference>
<comment type="caution">
    <text evidence="2">The sequence shown here is derived from an EMBL/GenBank/DDBJ whole genome shotgun (WGS) entry which is preliminary data.</text>
</comment>
<organism evidence="2 3">
    <name type="scientific">Coemansia thaxteri</name>
    <dbReference type="NCBI Taxonomy" id="2663907"/>
    <lineage>
        <taxon>Eukaryota</taxon>
        <taxon>Fungi</taxon>
        <taxon>Fungi incertae sedis</taxon>
        <taxon>Zoopagomycota</taxon>
        <taxon>Kickxellomycotina</taxon>
        <taxon>Kickxellomycetes</taxon>
        <taxon>Kickxellales</taxon>
        <taxon>Kickxellaceae</taxon>
        <taxon>Coemansia</taxon>
    </lineage>
</organism>
<evidence type="ECO:0000313" key="3">
    <source>
        <dbReference type="Proteomes" id="UP001150907"/>
    </source>
</evidence>
<dbReference type="Proteomes" id="UP001150907">
    <property type="component" value="Unassembled WGS sequence"/>
</dbReference>
<name>A0A9W8ED79_9FUNG</name>
<proteinExistence type="predicted"/>
<dbReference type="AlphaFoldDB" id="A0A9W8ED79"/>